<keyword evidence="6" id="KW-1185">Reference proteome</keyword>
<keyword evidence="1" id="KW-0805">Transcription regulation</keyword>
<comment type="caution">
    <text evidence="5">The sequence shown here is derived from an EMBL/GenBank/DDBJ whole genome shotgun (WGS) entry which is preliminary data.</text>
</comment>
<dbReference type="InterPro" id="IPR050204">
    <property type="entry name" value="AraC_XylS_family_regulators"/>
</dbReference>
<proteinExistence type="predicted"/>
<gene>
    <name evidence="5" type="ORF">J5Y09_07875</name>
</gene>
<feature type="domain" description="HTH araC/xylS-type" evidence="4">
    <location>
        <begin position="246"/>
        <end position="346"/>
    </location>
</feature>
<dbReference type="EMBL" id="JAGIYZ010000006">
    <property type="protein sequence ID" value="MBP0463824.1"/>
    <property type="molecule type" value="Genomic_DNA"/>
</dbReference>
<name>A0ABS4AR29_9PROT</name>
<keyword evidence="2" id="KW-0238">DNA-binding</keyword>
<dbReference type="PROSITE" id="PS01124">
    <property type="entry name" value="HTH_ARAC_FAMILY_2"/>
    <property type="match status" value="1"/>
</dbReference>
<evidence type="ECO:0000256" key="1">
    <source>
        <dbReference type="ARBA" id="ARBA00023015"/>
    </source>
</evidence>
<evidence type="ECO:0000313" key="6">
    <source>
        <dbReference type="Proteomes" id="UP000680815"/>
    </source>
</evidence>
<dbReference type="SMART" id="SM00342">
    <property type="entry name" value="HTH_ARAC"/>
    <property type="match status" value="1"/>
</dbReference>
<keyword evidence="3" id="KW-0804">Transcription</keyword>
<dbReference type="Pfam" id="PF12833">
    <property type="entry name" value="HTH_18"/>
    <property type="match status" value="1"/>
</dbReference>
<evidence type="ECO:0000256" key="2">
    <source>
        <dbReference type="ARBA" id="ARBA00023125"/>
    </source>
</evidence>
<dbReference type="PANTHER" id="PTHR46796">
    <property type="entry name" value="HTH-TYPE TRANSCRIPTIONAL ACTIVATOR RHAS-RELATED"/>
    <property type="match status" value="1"/>
</dbReference>
<dbReference type="InterPro" id="IPR009057">
    <property type="entry name" value="Homeodomain-like_sf"/>
</dbReference>
<dbReference type="PANTHER" id="PTHR46796:SF12">
    <property type="entry name" value="HTH-TYPE DNA-BINDING TRANSCRIPTIONAL ACTIVATOR EUTR"/>
    <property type="match status" value="1"/>
</dbReference>
<sequence>MNGETASPPQGFKAARIGDLRELESGVYWPQLEPHFLAPKFKSLRYRIQDRAGTLDAPGGTVALRGASGVGEFDVAYIADRLAAKLMIANDGLPDYCLTAVRRGALDCTGIPGAKSLPRIDEKLGLIYRGVPGTSLAATGDHERLAIWIPAAALVQRLSAALGGPVGKDLAFEPVFDWSTGPAQSLQRVLRLMAEEMASPLPFAGNAIASRSFSDLLVYTLLHAVPHSHSQRLLQASSPAIPATVKRAEAYIRANVEAPIALHDVADAAGCSVRSLQQGFQRFRDMTPLEAIRRARLEAARQALRSGEARGTVTELALRFGFTNPGRFARMYRAAYGESPVGDLRLPPPRPRRTD</sequence>
<dbReference type="Pfam" id="PF14525">
    <property type="entry name" value="AraC_binding_2"/>
    <property type="match status" value="1"/>
</dbReference>
<dbReference type="InterPro" id="IPR018060">
    <property type="entry name" value="HTH_AraC"/>
</dbReference>
<accession>A0ABS4AR29</accession>
<reference evidence="5 6" key="1">
    <citation type="submission" date="2021-03" db="EMBL/GenBank/DDBJ databases">
        <authorList>
            <person name="So Y."/>
        </authorList>
    </citation>
    <scope>NUCLEOTIDE SEQUENCE [LARGE SCALE GENOMIC DNA]</scope>
    <source>
        <strain evidence="5 6">PWR1</strain>
    </source>
</reference>
<dbReference type="PROSITE" id="PS00041">
    <property type="entry name" value="HTH_ARAC_FAMILY_1"/>
    <property type="match status" value="1"/>
</dbReference>
<dbReference type="RefSeq" id="WP_209351213.1">
    <property type="nucleotide sequence ID" value="NZ_JAGIYZ010000006.1"/>
</dbReference>
<dbReference type="InterPro" id="IPR035418">
    <property type="entry name" value="AraC-bd_2"/>
</dbReference>
<dbReference type="Proteomes" id="UP000680815">
    <property type="component" value="Unassembled WGS sequence"/>
</dbReference>
<evidence type="ECO:0000259" key="4">
    <source>
        <dbReference type="PROSITE" id="PS01124"/>
    </source>
</evidence>
<dbReference type="InterPro" id="IPR018062">
    <property type="entry name" value="HTH_AraC-typ_CS"/>
</dbReference>
<dbReference type="Gene3D" id="1.10.10.60">
    <property type="entry name" value="Homeodomain-like"/>
    <property type="match status" value="1"/>
</dbReference>
<evidence type="ECO:0000313" key="5">
    <source>
        <dbReference type="EMBL" id="MBP0463824.1"/>
    </source>
</evidence>
<dbReference type="SUPFAM" id="SSF46689">
    <property type="entry name" value="Homeodomain-like"/>
    <property type="match status" value="2"/>
</dbReference>
<evidence type="ECO:0000256" key="3">
    <source>
        <dbReference type="ARBA" id="ARBA00023163"/>
    </source>
</evidence>
<protein>
    <submittedName>
        <fullName evidence="5">Helix-turn-helix transcriptional regulator</fullName>
    </submittedName>
</protein>
<organism evidence="5 6">
    <name type="scientific">Roseomonas nitratireducens</name>
    <dbReference type="NCBI Taxonomy" id="2820810"/>
    <lineage>
        <taxon>Bacteria</taxon>
        <taxon>Pseudomonadati</taxon>
        <taxon>Pseudomonadota</taxon>
        <taxon>Alphaproteobacteria</taxon>
        <taxon>Acetobacterales</taxon>
        <taxon>Roseomonadaceae</taxon>
        <taxon>Roseomonas</taxon>
    </lineage>
</organism>